<dbReference type="RefSeq" id="WP_258387818.1">
    <property type="nucleotide sequence ID" value="NZ_CP091430.1"/>
</dbReference>
<proteinExistence type="predicted"/>
<evidence type="ECO:0000313" key="3">
    <source>
        <dbReference type="Proteomes" id="UP001057877"/>
    </source>
</evidence>
<dbReference type="Pfam" id="PF10055">
    <property type="entry name" value="DUF2292"/>
    <property type="match status" value="1"/>
</dbReference>
<protein>
    <submittedName>
        <fullName evidence="2">YezD family protein</fullName>
    </submittedName>
</protein>
<gene>
    <name evidence="2" type="ORF">L1F29_08050</name>
</gene>
<dbReference type="InterPro" id="IPR018743">
    <property type="entry name" value="DUF2292"/>
</dbReference>
<reference evidence="2" key="1">
    <citation type="submission" date="2022-01" db="EMBL/GenBank/DDBJ databases">
        <title>Paenibacillus spongiae sp. nov., isolated from marine sponge.</title>
        <authorList>
            <person name="Li Z."/>
            <person name="Zhang M."/>
        </authorList>
    </citation>
    <scope>NUCLEOTIDE SEQUENCE</scope>
    <source>
        <strain evidence="2">PHS-Z3</strain>
    </source>
</reference>
<evidence type="ECO:0000313" key="2">
    <source>
        <dbReference type="EMBL" id="UVI31756.1"/>
    </source>
</evidence>
<sequence>MAKPLMLDQEWLERIAGQVNGLEYGSVLITIHDGRIVQIDRTERKRFDASASKQQDPAQTCGDKLRAVKG</sequence>
<organism evidence="2 3">
    <name type="scientific">Paenibacillus spongiae</name>
    <dbReference type="NCBI Taxonomy" id="2909671"/>
    <lineage>
        <taxon>Bacteria</taxon>
        <taxon>Bacillati</taxon>
        <taxon>Bacillota</taxon>
        <taxon>Bacilli</taxon>
        <taxon>Bacillales</taxon>
        <taxon>Paenibacillaceae</taxon>
        <taxon>Paenibacillus</taxon>
    </lineage>
</organism>
<dbReference type="EMBL" id="CP091430">
    <property type="protein sequence ID" value="UVI31756.1"/>
    <property type="molecule type" value="Genomic_DNA"/>
</dbReference>
<name>A0ABY5SCV4_9BACL</name>
<evidence type="ECO:0000256" key="1">
    <source>
        <dbReference type="SAM" id="MobiDB-lite"/>
    </source>
</evidence>
<feature type="region of interest" description="Disordered" evidence="1">
    <location>
        <begin position="46"/>
        <end position="70"/>
    </location>
</feature>
<keyword evidence="3" id="KW-1185">Reference proteome</keyword>
<dbReference type="Proteomes" id="UP001057877">
    <property type="component" value="Chromosome"/>
</dbReference>
<accession>A0ABY5SCV4</accession>